<gene>
    <name evidence="6" type="ORF">BDY21DRAFT_387618</name>
</gene>
<evidence type="ECO:0000256" key="4">
    <source>
        <dbReference type="RuleBase" id="RU000363"/>
    </source>
</evidence>
<dbReference type="Proteomes" id="UP000799766">
    <property type="component" value="Unassembled WGS sequence"/>
</dbReference>
<dbReference type="Pfam" id="PF00106">
    <property type="entry name" value="adh_short"/>
    <property type="match status" value="1"/>
</dbReference>
<comment type="similarity">
    <text evidence="1 4">Belongs to the short-chain dehydrogenases/reductases (SDR) family.</text>
</comment>
<keyword evidence="3" id="KW-0560">Oxidoreductase</keyword>
<dbReference type="OrthoDB" id="5296at2759"/>
<dbReference type="InterPro" id="IPR020904">
    <property type="entry name" value="Sc_DH/Rdtase_CS"/>
</dbReference>
<dbReference type="PANTHER" id="PTHR44229">
    <property type="entry name" value="15-HYDROXYPROSTAGLANDIN DEHYDROGENASE [NAD(+)]"/>
    <property type="match status" value="1"/>
</dbReference>
<dbReference type="AlphaFoldDB" id="A0A6A6NRR3"/>
<reference evidence="6" key="1">
    <citation type="journal article" date="2020" name="Stud. Mycol.">
        <title>101 Dothideomycetes genomes: a test case for predicting lifestyles and emergence of pathogens.</title>
        <authorList>
            <person name="Haridas S."/>
            <person name="Albert R."/>
            <person name="Binder M."/>
            <person name="Bloem J."/>
            <person name="Labutti K."/>
            <person name="Salamov A."/>
            <person name="Andreopoulos B."/>
            <person name="Baker S."/>
            <person name="Barry K."/>
            <person name="Bills G."/>
            <person name="Bluhm B."/>
            <person name="Cannon C."/>
            <person name="Castanera R."/>
            <person name="Culley D."/>
            <person name="Daum C."/>
            <person name="Ezra D."/>
            <person name="Gonzalez J."/>
            <person name="Henrissat B."/>
            <person name="Kuo A."/>
            <person name="Liang C."/>
            <person name="Lipzen A."/>
            <person name="Lutzoni F."/>
            <person name="Magnuson J."/>
            <person name="Mondo S."/>
            <person name="Nolan M."/>
            <person name="Ohm R."/>
            <person name="Pangilinan J."/>
            <person name="Park H.-J."/>
            <person name="Ramirez L."/>
            <person name="Alfaro M."/>
            <person name="Sun H."/>
            <person name="Tritt A."/>
            <person name="Yoshinaga Y."/>
            <person name="Zwiers L.-H."/>
            <person name="Turgeon B."/>
            <person name="Goodwin S."/>
            <person name="Spatafora J."/>
            <person name="Crous P."/>
            <person name="Grigoriev I."/>
        </authorList>
    </citation>
    <scope>NUCLEOTIDE SEQUENCE</scope>
    <source>
        <strain evidence="6">ATCC 16933</strain>
    </source>
</reference>
<evidence type="ECO:0000256" key="2">
    <source>
        <dbReference type="ARBA" id="ARBA00022857"/>
    </source>
</evidence>
<dbReference type="PRINTS" id="PR00081">
    <property type="entry name" value="GDHRDH"/>
</dbReference>
<dbReference type="InterPro" id="IPR036291">
    <property type="entry name" value="NAD(P)-bd_dom_sf"/>
</dbReference>
<dbReference type="PROSITE" id="PS00061">
    <property type="entry name" value="ADH_SHORT"/>
    <property type="match status" value="1"/>
</dbReference>
<dbReference type="GO" id="GO:0005737">
    <property type="term" value="C:cytoplasm"/>
    <property type="evidence" value="ECO:0007669"/>
    <property type="project" value="TreeGrafter"/>
</dbReference>
<dbReference type="FunFam" id="3.40.50.720:FF:000643">
    <property type="entry name" value="Short chain dehydrogenase/reductase family oxidoreductase, putative"/>
    <property type="match status" value="1"/>
</dbReference>
<dbReference type="EMBL" id="MU001692">
    <property type="protein sequence ID" value="KAF2454197.1"/>
    <property type="molecule type" value="Genomic_DNA"/>
</dbReference>
<keyword evidence="2" id="KW-0521">NADP</keyword>
<dbReference type="PRINTS" id="PR00080">
    <property type="entry name" value="SDRFAMILY"/>
</dbReference>
<name>A0A6A6NRR3_9PEZI</name>
<evidence type="ECO:0000256" key="3">
    <source>
        <dbReference type="ARBA" id="ARBA00023002"/>
    </source>
</evidence>
<sequence>MATQIPFSVEGKAAIVTGAGSGINLAFTRLLLSRGCSVLLADLSLRSEAEELLTKYPSSSSGPAAVFQRTDVTHWPDLDAMFVAARKAFGTIDIVCPGAGVYEPRWSSFWHPPGSASVADEGKAGSKKKAMPSKDDPAGGRYAQLDINLTHPVRVTQLAIAEFLSPASEDAAAAARPQRASPDNPKRILHISSIAGQTADLNVPLYVASKWAIAGFSRSLAALEPTLGIRVNCVSPGLILTPLWTEHPEKLRFVDMERDVWATAEEVAEAMLRCVEDPLMVGGTVLEVGHEQTRVVSLHNDPGPRGAGHVVSRRDAGVEEVFGWLKEEGWGKAKL</sequence>
<evidence type="ECO:0000313" key="6">
    <source>
        <dbReference type="EMBL" id="KAF2454197.1"/>
    </source>
</evidence>
<proteinExistence type="inferred from homology"/>
<keyword evidence="7" id="KW-1185">Reference proteome</keyword>
<accession>A0A6A6NRR3</accession>
<dbReference type="InterPro" id="IPR002347">
    <property type="entry name" value="SDR_fam"/>
</dbReference>
<evidence type="ECO:0000313" key="7">
    <source>
        <dbReference type="Proteomes" id="UP000799766"/>
    </source>
</evidence>
<dbReference type="SUPFAM" id="SSF51735">
    <property type="entry name" value="NAD(P)-binding Rossmann-fold domains"/>
    <property type="match status" value="1"/>
</dbReference>
<evidence type="ECO:0000256" key="5">
    <source>
        <dbReference type="SAM" id="MobiDB-lite"/>
    </source>
</evidence>
<protein>
    <recommendedName>
        <fullName evidence="8">NAD-dependent 15-hydroxyprostaglandin dehydrogenase</fullName>
    </recommendedName>
</protein>
<organism evidence="6 7">
    <name type="scientific">Lineolata rhizophorae</name>
    <dbReference type="NCBI Taxonomy" id="578093"/>
    <lineage>
        <taxon>Eukaryota</taxon>
        <taxon>Fungi</taxon>
        <taxon>Dikarya</taxon>
        <taxon>Ascomycota</taxon>
        <taxon>Pezizomycotina</taxon>
        <taxon>Dothideomycetes</taxon>
        <taxon>Dothideomycetes incertae sedis</taxon>
        <taxon>Lineolatales</taxon>
        <taxon>Lineolataceae</taxon>
        <taxon>Lineolata</taxon>
    </lineage>
</organism>
<dbReference type="PANTHER" id="PTHR44229:SF4">
    <property type="entry name" value="15-HYDROXYPROSTAGLANDIN DEHYDROGENASE [NAD(+)]"/>
    <property type="match status" value="1"/>
</dbReference>
<dbReference type="GO" id="GO:0016616">
    <property type="term" value="F:oxidoreductase activity, acting on the CH-OH group of donors, NAD or NADP as acceptor"/>
    <property type="evidence" value="ECO:0007669"/>
    <property type="project" value="TreeGrafter"/>
</dbReference>
<feature type="region of interest" description="Disordered" evidence="5">
    <location>
        <begin position="113"/>
        <end position="138"/>
    </location>
</feature>
<evidence type="ECO:0008006" key="8">
    <source>
        <dbReference type="Google" id="ProtNLM"/>
    </source>
</evidence>
<dbReference type="Gene3D" id="3.40.50.720">
    <property type="entry name" value="NAD(P)-binding Rossmann-like Domain"/>
    <property type="match status" value="1"/>
</dbReference>
<evidence type="ECO:0000256" key="1">
    <source>
        <dbReference type="ARBA" id="ARBA00006484"/>
    </source>
</evidence>